<reference evidence="1 2" key="1">
    <citation type="submission" date="2022-11" db="EMBL/GenBank/DDBJ databases">
        <title>Spartinivicinus poritis sp. nov., isolated from scleractinian coral Porites lutea.</title>
        <authorList>
            <person name="Zhang G."/>
            <person name="Cai L."/>
            <person name="Wei Q."/>
        </authorList>
    </citation>
    <scope>NUCLEOTIDE SEQUENCE [LARGE SCALE GENOMIC DNA]</scope>
    <source>
        <strain evidence="1 2">A2-2</strain>
    </source>
</reference>
<name>A0ABT5UD38_9GAMM</name>
<organism evidence="1 2">
    <name type="scientific">Spartinivicinus poritis</name>
    <dbReference type="NCBI Taxonomy" id="2994640"/>
    <lineage>
        <taxon>Bacteria</taxon>
        <taxon>Pseudomonadati</taxon>
        <taxon>Pseudomonadota</taxon>
        <taxon>Gammaproteobacteria</taxon>
        <taxon>Oceanospirillales</taxon>
        <taxon>Zooshikellaceae</taxon>
        <taxon>Spartinivicinus</taxon>
    </lineage>
</organism>
<dbReference type="InterPro" id="IPR036412">
    <property type="entry name" value="HAD-like_sf"/>
</dbReference>
<evidence type="ECO:0000313" key="2">
    <source>
        <dbReference type="Proteomes" id="UP001528823"/>
    </source>
</evidence>
<dbReference type="SUPFAM" id="SSF56784">
    <property type="entry name" value="HAD-like"/>
    <property type="match status" value="1"/>
</dbReference>
<dbReference type="Proteomes" id="UP001528823">
    <property type="component" value="Unassembled WGS sequence"/>
</dbReference>
<dbReference type="EMBL" id="JAPMOU010000032">
    <property type="protein sequence ID" value="MDE1464291.1"/>
    <property type="molecule type" value="Genomic_DNA"/>
</dbReference>
<comment type="caution">
    <text evidence="1">The sequence shown here is derived from an EMBL/GenBank/DDBJ whole genome shotgun (WGS) entry which is preliminary data.</text>
</comment>
<proteinExistence type="predicted"/>
<protein>
    <recommendedName>
        <fullName evidence="3">FCP1 homology domain-containing protein</fullName>
    </recommendedName>
</protein>
<sequence length="149" mass="16847">MKIAFDLDDTLIPTTRKFSVGSKTVSFPYSLIFKEEIRVGAVGLLQQLANVHEIWVYTTSLRSSTYVRCWFNSFGVKLFGFINAQTHAEKVRGTQYSRLSKAPKLFGIDVLVDDSPGVLIECQQQGSHCILVRPDDNNWLSTIMTELQL</sequence>
<evidence type="ECO:0008006" key="3">
    <source>
        <dbReference type="Google" id="ProtNLM"/>
    </source>
</evidence>
<dbReference type="RefSeq" id="WP_274690619.1">
    <property type="nucleotide sequence ID" value="NZ_JAPMOU010000032.1"/>
</dbReference>
<keyword evidence="2" id="KW-1185">Reference proteome</keyword>
<gene>
    <name evidence="1" type="ORF">ORQ98_20225</name>
</gene>
<accession>A0ABT5UD38</accession>
<evidence type="ECO:0000313" key="1">
    <source>
        <dbReference type="EMBL" id="MDE1464291.1"/>
    </source>
</evidence>